<keyword evidence="2" id="KW-1185">Reference proteome</keyword>
<dbReference type="Proteomes" id="UP000289738">
    <property type="component" value="Chromosome B05"/>
</dbReference>
<evidence type="ECO:0000313" key="2">
    <source>
        <dbReference type="Proteomes" id="UP000289738"/>
    </source>
</evidence>
<proteinExistence type="predicted"/>
<accession>A0A444Z6M2</accession>
<organism evidence="1 2">
    <name type="scientific">Arachis hypogaea</name>
    <name type="common">Peanut</name>
    <dbReference type="NCBI Taxonomy" id="3818"/>
    <lineage>
        <taxon>Eukaryota</taxon>
        <taxon>Viridiplantae</taxon>
        <taxon>Streptophyta</taxon>
        <taxon>Embryophyta</taxon>
        <taxon>Tracheophyta</taxon>
        <taxon>Spermatophyta</taxon>
        <taxon>Magnoliopsida</taxon>
        <taxon>eudicotyledons</taxon>
        <taxon>Gunneridae</taxon>
        <taxon>Pentapetalae</taxon>
        <taxon>rosids</taxon>
        <taxon>fabids</taxon>
        <taxon>Fabales</taxon>
        <taxon>Fabaceae</taxon>
        <taxon>Papilionoideae</taxon>
        <taxon>50 kb inversion clade</taxon>
        <taxon>dalbergioids sensu lato</taxon>
        <taxon>Dalbergieae</taxon>
        <taxon>Pterocarpus clade</taxon>
        <taxon>Arachis</taxon>
    </lineage>
</organism>
<reference evidence="1 2" key="1">
    <citation type="submission" date="2019-01" db="EMBL/GenBank/DDBJ databases">
        <title>Sequencing of cultivated peanut Arachis hypogaea provides insights into genome evolution and oil improvement.</title>
        <authorList>
            <person name="Chen X."/>
        </authorList>
    </citation>
    <scope>NUCLEOTIDE SEQUENCE [LARGE SCALE GENOMIC DNA]</scope>
    <source>
        <strain evidence="2">cv. Fuhuasheng</strain>
        <tissue evidence="1">Leaves</tissue>
    </source>
</reference>
<dbReference type="EMBL" id="SDMP01000015">
    <property type="protein sequence ID" value="RYR09807.1"/>
    <property type="molecule type" value="Genomic_DNA"/>
</dbReference>
<dbReference type="AlphaFoldDB" id="A0A444Z6M2"/>
<comment type="caution">
    <text evidence="1">The sequence shown here is derived from an EMBL/GenBank/DDBJ whole genome shotgun (WGS) entry which is preliminary data.</text>
</comment>
<protein>
    <submittedName>
        <fullName evidence="1">Uncharacterized protein</fullName>
    </submittedName>
</protein>
<gene>
    <name evidence="1" type="ORF">Ahy_B05g078217</name>
</gene>
<name>A0A444Z6M2_ARAHY</name>
<evidence type="ECO:0000313" key="1">
    <source>
        <dbReference type="EMBL" id="RYR09807.1"/>
    </source>
</evidence>
<sequence>MSKMSLSEKQRNTKRDGALDTKVAELVLEARTIKSEGFWIRVKRLRVSDVVKNKIGLSTTSSDAQGFKMEASKQILKWTKHHRMSLRIKEFRTLKIMNFGCYDYVF</sequence>